<dbReference type="AlphaFoldDB" id="A0AAJ8JRQ7"/>
<organism evidence="1 2">
    <name type="scientific">Cryptococcus depauperatus CBS 7841</name>
    <dbReference type="NCBI Taxonomy" id="1295531"/>
    <lineage>
        <taxon>Eukaryota</taxon>
        <taxon>Fungi</taxon>
        <taxon>Dikarya</taxon>
        <taxon>Basidiomycota</taxon>
        <taxon>Agaricomycotina</taxon>
        <taxon>Tremellomycetes</taxon>
        <taxon>Tremellales</taxon>
        <taxon>Cryptococcaceae</taxon>
        <taxon>Cryptococcus</taxon>
    </lineage>
</organism>
<proteinExistence type="predicted"/>
<evidence type="ECO:0000313" key="1">
    <source>
        <dbReference type="EMBL" id="WVN87290.1"/>
    </source>
</evidence>
<reference evidence="1" key="2">
    <citation type="journal article" date="2022" name="Elife">
        <title>Obligate sexual reproduction of a homothallic fungus closely related to the Cryptococcus pathogenic species complex.</title>
        <authorList>
            <person name="Passer A.R."/>
            <person name="Clancey S.A."/>
            <person name="Shea T."/>
            <person name="David-Palma M."/>
            <person name="Averette A.F."/>
            <person name="Boekhout T."/>
            <person name="Porcel B.M."/>
            <person name="Nowrousian M."/>
            <person name="Cuomo C.A."/>
            <person name="Sun S."/>
            <person name="Heitman J."/>
            <person name="Coelho M.A."/>
        </authorList>
    </citation>
    <scope>NUCLEOTIDE SEQUENCE</scope>
    <source>
        <strain evidence="1">CBS 7841</strain>
    </source>
</reference>
<name>A0AAJ8JRQ7_9TREE</name>
<protein>
    <submittedName>
        <fullName evidence="1">Uncharacterized protein</fullName>
    </submittedName>
</protein>
<dbReference type="GeneID" id="91086680"/>
<sequence>MLIQIFNTNITTHTTLSFVIKQPLILIPIRKTKLSEIREQLTSLCHPPWARLLSRSKRTSWLPLGKFKSATTEVCSWAEDEFVFTELPERRMMLHPVGCVSVSREVVIDVCMALDQTLTERNPWRSQTDLVKTRAWVTGSARGGYTNVTPRGICCGESKGSTSDAEGLRGRRG</sequence>
<dbReference type="RefSeq" id="XP_066067990.1">
    <property type="nucleotide sequence ID" value="XM_066211893.1"/>
</dbReference>
<keyword evidence="2" id="KW-1185">Reference proteome</keyword>
<dbReference type="EMBL" id="CP143786">
    <property type="protein sequence ID" value="WVN87290.1"/>
    <property type="molecule type" value="Genomic_DNA"/>
</dbReference>
<reference evidence="1" key="3">
    <citation type="submission" date="2024-01" db="EMBL/GenBank/DDBJ databases">
        <authorList>
            <person name="Coelho M.A."/>
            <person name="David-Palma M."/>
            <person name="Shea T."/>
            <person name="Sun S."/>
            <person name="Cuomo C.A."/>
            <person name="Heitman J."/>
        </authorList>
    </citation>
    <scope>NUCLEOTIDE SEQUENCE</scope>
    <source>
        <strain evidence="1">CBS 7841</strain>
    </source>
</reference>
<gene>
    <name evidence="1" type="ORF">L203_102468</name>
</gene>
<evidence type="ECO:0000313" key="2">
    <source>
        <dbReference type="Proteomes" id="UP000094043"/>
    </source>
</evidence>
<reference evidence="1" key="1">
    <citation type="submission" date="2016-06" db="EMBL/GenBank/DDBJ databases">
        <authorList>
            <person name="Cuomo C."/>
            <person name="Litvintseva A."/>
            <person name="Heitman J."/>
            <person name="Chen Y."/>
            <person name="Sun S."/>
            <person name="Springer D."/>
            <person name="Dromer F."/>
            <person name="Young S."/>
            <person name="Zeng Q."/>
            <person name="Chapman S."/>
            <person name="Gujja S."/>
            <person name="Saif S."/>
            <person name="Birren B."/>
        </authorList>
    </citation>
    <scope>NUCLEOTIDE SEQUENCE</scope>
    <source>
        <strain evidence="1">CBS 7841</strain>
    </source>
</reference>
<dbReference type="KEGG" id="cdep:91086680"/>
<accession>A0AAJ8JRQ7</accession>
<dbReference type="Proteomes" id="UP000094043">
    <property type="component" value="Chromosome 3"/>
</dbReference>